<feature type="compositionally biased region" description="Basic residues" evidence="1">
    <location>
        <begin position="97"/>
        <end position="106"/>
    </location>
</feature>
<gene>
    <name evidence="2" type="ORF">LSH36_332g03007</name>
</gene>
<proteinExistence type="predicted"/>
<accession>A0AAD9JFP0</accession>
<sequence length="298" mass="33871">MASSQDICDSQRRNQGDGENPEQNSVLSRQHDRPLPAPMPDPEHGLPPGSGSGDWQRATVMMMMSDPVVSEGRLKCDDGCSSDESDQDHRQPEHHQQHQHHQHHHQPSPGDGGVVVRVSGRTDSISSRESLDSSDRVSRSSIVDDLLFEIYDRWNYTSRRYSYDSDTTYTGYSSTSDAFFYRSDSVQSAFDDKHSTLYPRKYLQSKDISQLRQIRSELKHRVSKNSARLIRQLKNRDRHLLKASRNCDIITAILQASSLKRQEIRALNGVTCVARREPNQLSLIGSEVNHSSTRNSWP</sequence>
<evidence type="ECO:0000313" key="3">
    <source>
        <dbReference type="Proteomes" id="UP001208570"/>
    </source>
</evidence>
<evidence type="ECO:0000256" key="1">
    <source>
        <dbReference type="SAM" id="MobiDB-lite"/>
    </source>
</evidence>
<name>A0AAD9JFP0_9ANNE</name>
<dbReference type="EMBL" id="JAODUP010000333">
    <property type="protein sequence ID" value="KAK2152314.1"/>
    <property type="molecule type" value="Genomic_DNA"/>
</dbReference>
<evidence type="ECO:0000313" key="2">
    <source>
        <dbReference type="EMBL" id="KAK2152314.1"/>
    </source>
</evidence>
<reference evidence="2" key="1">
    <citation type="journal article" date="2023" name="Mol. Biol. Evol.">
        <title>Third-Generation Sequencing Reveals the Adaptive Role of the Epigenome in Three Deep-Sea Polychaetes.</title>
        <authorList>
            <person name="Perez M."/>
            <person name="Aroh O."/>
            <person name="Sun Y."/>
            <person name="Lan Y."/>
            <person name="Juniper S.K."/>
            <person name="Young C.R."/>
            <person name="Angers B."/>
            <person name="Qian P.Y."/>
        </authorList>
    </citation>
    <scope>NUCLEOTIDE SEQUENCE</scope>
    <source>
        <strain evidence="2">P08H-3</strain>
    </source>
</reference>
<protein>
    <submittedName>
        <fullName evidence="2">Uncharacterized protein</fullName>
    </submittedName>
</protein>
<comment type="caution">
    <text evidence="2">The sequence shown here is derived from an EMBL/GenBank/DDBJ whole genome shotgun (WGS) entry which is preliminary data.</text>
</comment>
<feature type="region of interest" description="Disordered" evidence="1">
    <location>
        <begin position="73"/>
        <end position="117"/>
    </location>
</feature>
<organism evidence="2 3">
    <name type="scientific">Paralvinella palmiformis</name>
    <dbReference type="NCBI Taxonomy" id="53620"/>
    <lineage>
        <taxon>Eukaryota</taxon>
        <taxon>Metazoa</taxon>
        <taxon>Spiralia</taxon>
        <taxon>Lophotrochozoa</taxon>
        <taxon>Annelida</taxon>
        <taxon>Polychaeta</taxon>
        <taxon>Sedentaria</taxon>
        <taxon>Canalipalpata</taxon>
        <taxon>Terebellida</taxon>
        <taxon>Terebelliformia</taxon>
        <taxon>Alvinellidae</taxon>
        <taxon>Paralvinella</taxon>
    </lineage>
</organism>
<feature type="compositionally biased region" description="Basic and acidic residues" evidence="1">
    <location>
        <begin position="87"/>
        <end position="96"/>
    </location>
</feature>
<feature type="region of interest" description="Disordered" evidence="1">
    <location>
        <begin position="1"/>
        <end position="57"/>
    </location>
</feature>
<dbReference type="AlphaFoldDB" id="A0AAD9JFP0"/>
<dbReference type="Proteomes" id="UP001208570">
    <property type="component" value="Unassembled WGS sequence"/>
</dbReference>
<keyword evidence="3" id="KW-1185">Reference proteome</keyword>